<dbReference type="Proteomes" id="UP001166293">
    <property type="component" value="Unassembled WGS sequence"/>
</dbReference>
<keyword evidence="1" id="KW-0472">Membrane</keyword>
<reference evidence="2" key="1">
    <citation type="submission" date="2021-06" db="EMBL/GenBank/DDBJ databases">
        <title>Thalassococcus sp. CAU 1522 isolated from sea sand, Republic of Korea.</title>
        <authorList>
            <person name="Kim W."/>
        </authorList>
    </citation>
    <scope>NUCLEOTIDE SEQUENCE</scope>
    <source>
        <strain evidence="2">CAU 1522</strain>
    </source>
</reference>
<gene>
    <name evidence="2" type="ORF">KUH32_15650</name>
</gene>
<dbReference type="EMBL" id="JAHRWL010000002">
    <property type="protein sequence ID" value="MBV2361198.1"/>
    <property type="molecule type" value="Genomic_DNA"/>
</dbReference>
<sequence length="163" mass="17146">MPVARDIAASYLGPGAVVGAKLARGPREDRSLAFLMGACALIFVAQWPRLAREAHLADSDLNAALGGALMGWIFVAPLFFYALAAASQIVLHLLGRRIDGAAARLALFWALLASAPMALLNGLAAGFIGPGPALNLTGLVWLGVFVWFWLAGLRAARIREQAA</sequence>
<evidence type="ECO:0000313" key="2">
    <source>
        <dbReference type="EMBL" id="MBV2361198.1"/>
    </source>
</evidence>
<proteinExistence type="predicted"/>
<keyword evidence="1" id="KW-0812">Transmembrane</keyword>
<evidence type="ECO:0000313" key="3">
    <source>
        <dbReference type="Proteomes" id="UP001166293"/>
    </source>
</evidence>
<feature type="transmembrane region" description="Helical" evidence="1">
    <location>
        <begin position="106"/>
        <end position="128"/>
    </location>
</feature>
<feature type="transmembrane region" description="Helical" evidence="1">
    <location>
        <begin position="31"/>
        <end position="49"/>
    </location>
</feature>
<feature type="transmembrane region" description="Helical" evidence="1">
    <location>
        <begin position="69"/>
        <end position="94"/>
    </location>
</feature>
<keyword evidence="3" id="KW-1185">Reference proteome</keyword>
<accession>A0ABS6NBN9</accession>
<name>A0ABS6NBN9_9RHOB</name>
<organism evidence="2 3">
    <name type="scientific">Thalassococcus arenae</name>
    <dbReference type="NCBI Taxonomy" id="2851652"/>
    <lineage>
        <taxon>Bacteria</taxon>
        <taxon>Pseudomonadati</taxon>
        <taxon>Pseudomonadota</taxon>
        <taxon>Alphaproteobacteria</taxon>
        <taxon>Rhodobacterales</taxon>
        <taxon>Roseobacteraceae</taxon>
        <taxon>Thalassococcus</taxon>
    </lineage>
</organism>
<keyword evidence="1" id="KW-1133">Transmembrane helix</keyword>
<evidence type="ECO:0000256" key="1">
    <source>
        <dbReference type="SAM" id="Phobius"/>
    </source>
</evidence>
<comment type="caution">
    <text evidence="2">The sequence shown here is derived from an EMBL/GenBank/DDBJ whole genome shotgun (WGS) entry which is preliminary data.</text>
</comment>
<protein>
    <submittedName>
        <fullName evidence="2">YIP1 family protein</fullName>
    </submittedName>
</protein>
<feature type="transmembrane region" description="Helical" evidence="1">
    <location>
        <begin position="134"/>
        <end position="153"/>
    </location>
</feature>
<dbReference type="RefSeq" id="WP_217779531.1">
    <property type="nucleotide sequence ID" value="NZ_JAHRWL010000002.1"/>
</dbReference>